<evidence type="ECO:0000256" key="1">
    <source>
        <dbReference type="SAM" id="MobiDB-lite"/>
    </source>
</evidence>
<feature type="region of interest" description="Disordered" evidence="1">
    <location>
        <begin position="1"/>
        <end position="31"/>
    </location>
</feature>
<feature type="compositionally biased region" description="Polar residues" evidence="1">
    <location>
        <begin position="1"/>
        <end position="14"/>
    </location>
</feature>
<keyword evidence="3" id="KW-1185">Reference proteome</keyword>
<organism evidence="2 3">
    <name type="scientific">Zophobas morio</name>
    <dbReference type="NCBI Taxonomy" id="2755281"/>
    <lineage>
        <taxon>Eukaryota</taxon>
        <taxon>Metazoa</taxon>
        <taxon>Ecdysozoa</taxon>
        <taxon>Arthropoda</taxon>
        <taxon>Hexapoda</taxon>
        <taxon>Insecta</taxon>
        <taxon>Pterygota</taxon>
        <taxon>Neoptera</taxon>
        <taxon>Endopterygota</taxon>
        <taxon>Coleoptera</taxon>
        <taxon>Polyphaga</taxon>
        <taxon>Cucujiformia</taxon>
        <taxon>Tenebrionidae</taxon>
        <taxon>Zophobas</taxon>
    </lineage>
</organism>
<accession>A0AA38HUK0</accession>
<sequence>MPSNLHTGRRQSGQHGKKEEERSDGHNNCHRLKKRPAYICKRVRAPYGNQSTGTHTITYKYWKRDAALLGATLNYLQGASDERNRWTTPFIVRRMIGRRRFFTEMMRMCRRKHHMQIYRRVEV</sequence>
<name>A0AA38HUK0_9CUCU</name>
<protein>
    <submittedName>
        <fullName evidence="2">Uncharacterized protein</fullName>
    </submittedName>
</protein>
<evidence type="ECO:0000313" key="2">
    <source>
        <dbReference type="EMBL" id="KAJ3644305.1"/>
    </source>
</evidence>
<dbReference type="EMBL" id="JALNTZ010000008">
    <property type="protein sequence ID" value="KAJ3644305.1"/>
    <property type="molecule type" value="Genomic_DNA"/>
</dbReference>
<evidence type="ECO:0000313" key="3">
    <source>
        <dbReference type="Proteomes" id="UP001168821"/>
    </source>
</evidence>
<proteinExistence type="predicted"/>
<feature type="compositionally biased region" description="Basic and acidic residues" evidence="1">
    <location>
        <begin position="16"/>
        <end position="27"/>
    </location>
</feature>
<reference evidence="2" key="1">
    <citation type="journal article" date="2023" name="G3 (Bethesda)">
        <title>Whole genome assemblies of Zophobas morio and Tenebrio molitor.</title>
        <authorList>
            <person name="Kaur S."/>
            <person name="Stinson S.A."/>
            <person name="diCenzo G.C."/>
        </authorList>
    </citation>
    <scope>NUCLEOTIDE SEQUENCE</scope>
    <source>
        <strain evidence="2">QUZm001</strain>
    </source>
</reference>
<comment type="caution">
    <text evidence="2">The sequence shown here is derived from an EMBL/GenBank/DDBJ whole genome shotgun (WGS) entry which is preliminary data.</text>
</comment>
<gene>
    <name evidence="2" type="ORF">Zmor_026971</name>
</gene>
<dbReference type="Proteomes" id="UP001168821">
    <property type="component" value="Unassembled WGS sequence"/>
</dbReference>
<dbReference type="AlphaFoldDB" id="A0AA38HUK0"/>